<dbReference type="SMART" id="SM00028">
    <property type="entry name" value="TPR"/>
    <property type="match status" value="5"/>
</dbReference>
<dbReference type="RefSeq" id="WP_027888146.1">
    <property type="nucleotide sequence ID" value="NZ_CP021130.1"/>
</dbReference>
<proteinExistence type="predicted"/>
<name>A0ABM6WJS0_9DEIN</name>
<dbReference type="SUPFAM" id="SSF48452">
    <property type="entry name" value="TPR-like"/>
    <property type="match status" value="1"/>
</dbReference>
<accession>A0ABM6WJS0</accession>
<dbReference type="InterPro" id="IPR011990">
    <property type="entry name" value="TPR-like_helical_dom_sf"/>
</dbReference>
<dbReference type="InterPro" id="IPR027417">
    <property type="entry name" value="P-loop_NTPase"/>
</dbReference>
<feature type="repeat" description="TPR" evidence="1">
    <location>
        <begin position="665"/>
        <end position="698"/>
    </location>
</feature>
<dbReference type="InterPro" id="IPR019734">
    <property type="entry name" value="TPR_rpt"/>
</dbReference>
<dbReference type="SUPFAM" id="SSF52540">
    <property type="entry name" value="P-loop containing nucleoside triphosphate hydrolases"/>
    <property type="match status" value="1"/>
</dbReference>
<evidence type="ECO:0000313" key="2">
    <source>
        <dbReference type="EMBL" id="AWR87132.1"/>
    </source>
</evidence>
<sequence length="792" mass="87202">MLHTLGGLRLAGSNFGREKPLLLLAYLALEGPKPRRFLAELFWPEAADPLNSLAVALAKLRKLGVAYSDESRAWVDLECDALALQDALRAGRWEEGIALYKGPFAEGLRSGEVGSELEEWVYEVRERLAREVRQACLVLAEKAATQANFAEAAGYAEQAYRVAGAPPLEPEELPRVYRLLLAGEHPLAETLEREARELGITLGGSSQAARGRLRQELVGRERELAALLALEEGAWAWVRGGAGLGKTTLLHELAARTGWLYLPARSGLPYATLEPLLENLQGGEEALLRRAVQLRENLLLDDWEQMDSESQRVLTRLRGLRPPIRVVIAGREMPPFAVDKLVELEPLTAEELAGLPGALEATGGIPALVGAWLRGEPIQTALEARLLGLSEQARQVYMGLALLETPDLFLVRQALNLSASEMAQAVDTLLSVGLIDLSGAVFGREAARRYISERPTLEAQLSLALARRLKPQQALPLYRRAAALIEEADLPQVQRAYITWAEELIQRGFPRRAAEVLVEAPSHPEVWLLRARAFERAGMYKEALEAMRLLPDTPEHLALRAALYYRLGQADEALRCAEKALSGGMEARAEAQNTLGLIHLAKGNFPEAAAAFRRAAALWLGLGEEARRVAALSNVAVARARLNEDVEQVFKEVMDLVRDNPRLQAQTLINLGKEYERSGRLEEALASYQQAERQALEAGNLRQVALAQNNIGAIYHLKQAAKEARAYYHQAIQTARQGGELQILVMALGNLAELEGDPEAWQEAIAVAERAGYLDLAQQQRELLQAFMERSG</sequence>
<organism evidence="2 3">
    <name type="scientific">Meiothermus taiwanensis WR-220</name>
    <dbReference type="NCBI Taxonomy" id="1339250"/>
    <lineage>
        <taxon>Bacteria</taxon>
        <taxon>Thermotogati</taxon>
        <taxon>Deinococcota</taxon>
        <taxon>Deinococci</taxon>
        <taxon>Thermales</taxon>
        <taxon>Thermaceae</taxon>
        <taxon>Meiothermus</taxon>
    </lineage>
</organism>
<evidence type="ECO:0000256" key="1">
    <source>
        <dbReference type="PROSITE-ProRule" id="PRU00339"/>
    </source>
</evidence>
<dbReference type="Pfam" id="PF13432">
    <property type="entry name" value="TPR_16"/>
    <property type="match status" value="3"/>
</dbReference>
<dbReference type="Proteomes" id="UP000263013">
    <property type="component" value="Chromosome"/>
</dbReference>
<dbReference type="PANTHER" id="PTHR10098">
    <property type="entry name" value="RAPSYN-RELATED"/>
    <property type="match status" value="1"/>
</dbReference>
<evidence type="ECO:0000313" key="3">
    <source>
        <dbReference type="Proteomes" id="UP000263013"/>
    </source>
</evidence>
<keyword evidence="3" id="KW-1185">Reference proteome</keyword>
<reference evidence="2 3" key="1">
    <citation type="submission" date="2017-05" db="EMBL/GenBank/DDBJ databases">
        <title>Complete genome sequence of Meiothermus taiwanensis WR-220.</title>
        <authorList>
            <person name="Wu W.-L."/>
            <person name="Lo W.-S."/>
            <person name="Kuo C.-H."/>
            <person name="Wu S.-H."/>
        </authorList>
    </citation>
    <scope>NUCLEOTIDE SEQUENCE [LARGE SCALE GENOMIC DNA]</scope>
    <source>
        <strain evidence="2 3">WR-220</strain>
    </source>
</reference>
<protein>
    <submittedName>
        <fullName evidence="2">TPR repeat-containing protein</fullName>
    </submittedName>
</protein>
<gene>
    <name evidence="2" type="ORF">Mtai_v1c18980</name>
</gene>
<keyword evidence="1" id="KW-0802">TPR repeat</keyword>
<dbReference type="PROSITE" id="PS50005">
    <property type="entry name" value="TPR"/>
    <property type="match status" value="1"/>
</dbReference>
<dbReference type="EMBL" id="CP021130">
    <property type="protein sequence ID" value="AWR87132.1"/>
    <property type="molecule type" value="Genomic_DNA"/>
</dbReference>
<dbReference type="Gene3D" id="1.25.40.10">
    <property type="entry name" value="Tetratricopeptide repeat domain"/>
    <property type="match status" value="3"/>
</dbReference>
<dbReference type="PANTHER" id="PTHR10098:SF108">
    <property type="entry name" value="TETRATRICOPEPTIDE REPEAT PROTEIN 28"/>
    <property type="match status" value="1"/>
</dbReference>